<organism evidence="4 5">
    <name type="scientific">Salix brachista</name>
    <dbReference type="NCBI Taxonomy" id="2182728"/>
    <lineage>
        <taxon>Eukaryota</taxon>
        <taxon>Viridiplantae</taxon>
        <taxon>Streptophyta</taxon>
        <taxon>Embryophyta</taxon>
        <taxon>Tracheophyta</taxon>
        <taxon>Spermatophyta</taxon>
        <taxon>Magnoliopsida</taxon>
        <taxon>eudicotyledons</taxon>
        <taxon>Gunneridae</taxon>
        <taxon>Pentapetalae</taxon>
        <taxon>rosids</taxon>
        <taxon>fabids</taxon>
        <taxon>Malpighiales</taxon>
        <taxon>Salicaceae</taxon>
        <taxon>Saliceae</taxon>
        <taxon>Salix</taxon>
    </lineage>
</organism>
<feature type="compositionally biased region" description="Polar residues" evidence="3">
    <location>
        <begin position="244"/>
        <end position="253"/>
    </location>
</feature>
<feature type="compositionally biased region" description="Basic and acidic residues" evidence="3">
    <location>
        <begin position="341"/>
        <end position="350"/>
    </location>
</feature>
<dbReference type="GO" id="GO:0015031">
    <property type="term" value="P:protein transport"/>
    <property type="evidence" value="ECO:0007669"/>
    <property type="project" value="InterPro"/>
</dbReference>
<feature type="compositionally biased region" description="Basic and acidic residues" evidence="3">
    <location>
        <begin position="1123"/>
        <end position="1142"/>
    </location>
</feature>
<keyword evidence="2" id="KW-0175">Coiled coil</keyword>
<feature type="region of interest" description="Disordered" evidence="3">
    <location>
        <begin position="212"/>
        <end position="257"/>
    </location>
</feature>
<dbReference type="FunFam" id="1.20.1260.60:FF:000003">
    <property type="entry name" value="IST1-like protein isoform A"/>
    <property type="match status" value="1"/>
</dbReference>
<feature type="region of interest" description="Disordered" evidence="3">
    <location>
        <begin position="382"/>
        <end position="450"/>
    </location>
</feature>
<feature type="compositionally biased region" description="Low complexity" evidence="3">
    <location>
        <begin position="895"/>
        <end position="932"/>
    </location>
</feature>
<feature type="compositionally biased region" description="Basic and acidic residues" evidence="3">
    <location>
        <begin position="870"/>
        <end position="890"/>
    </location>
</feature>
<name>A0A5N5ME53_9ROSI</name>
<feature type="region of interest" description="Disordered" evidence="3">
    <location>
        <begin position="463"/>
        <end position="517"/>
    </location>
</feature>
<feature type="compositionally biased region" description="Polar residues" evidence="3">
    <location>
        <begin position="1242"/>
        <end position="1255"/>
    </location>
</feature>
<gene>
    <name evidence="4" type="ORF">DKX38_009884</name>
</gene>
<dbReference type="Pfam" id="PF03398">
    <property type="entry name" value="Ist1"/>
    <property type="match status" value="1"/>
</dbReference>
<feature type="compositionally biased region" description="Polar residues" evidence="3">
    <location>
        <begin position="1182"/>
        <end position="1211"/>
    </location>
</feature>
<keyword evidence="5" id="KW-1185">Reference proteome</keyword>
<feature type="compositionally biased region" description="Polar residues" evidence="3">
    <location>
        <begin position="948"/>
        <end position="969"/>
    </location>
</feature>
<feature type="compositionally biased region" description="Polar residues" evidence="3">
    <location>
        <begin position="477"/>
        <end position="493"/>
    </location>
</feature>
<evidence type="ECO:0000313" key="4">
    <source>
        <dbReference type="EMBL" id="KAB5552573.1"/>
    </source>
</evidence>
<feature type="compositionally biased region" description="Polar residues" evidence="3">
    <location>
        <begin position="1091"/>
        <end position="1104"/>
    </location>
</feature>
<dbReference type="Proteomes" id="UP000326939">
    <property type="component" value="Chromosome 6"/>
</dbReference>
<comment type="caution">
    <text evidence="4">The sequence shown here is derived from an EMBL/GenBank/DDBJ whole genome shotgun (WGS) entry which is preliminary data.</text>
</comment>
<evidence type="ECO:0000256" key="3">
    <source>
        <dbReference type="SAM" id="MobiDB-lite"/>
    </source>
</evidence>
<feature type="compositionally biased region" description="Basic and acidic residues" evidence="3">
    <location>
        <begin position="494"/>
        <end position="509"/>
    </location>
</feature>
<dbReference type="InterPro" id="IPR042277">
    <property type="entry name" value="IST1-like"/>
</dbReference>
<evidence type="ECO:0000256" key="2">
    <source>
        <dbReference type="SAM" id="Coils"/>
    </source>
</evidence>
<feature type="compositionally biased region" description="Basic and acidic residues" evidence="3">
    <location>
        <begin position="1026"/>
        <end position="1052"/>
    </location>
</feature>
<feature type="compositionally biased region" description="Basic and acidic residues" evidence="3">
    <location>
        <begin position="414"/>
        <end position="439"/>
    </location>
</feature>
<dbReference type="PANTHER" id="PTHR12161:SF13">
    <property type="entry name" value="REGULATOR OF VPS4 ACTIVITY IN THE MVB PATHWAY PROTEIN"/>
    <property type="match status" value="1"/>
</dbReference>
<dbReference type="Gene3D" id="1.20.1260.60">
    <property type="entry name" value="Vacuolar protein sorting-associated protein Ist1"/>
    <property type="match status" value="1"/>
</dbReference>
<dbReference type="InterPro" id="IPR005061">
    <property type="entry name" value="Ist1"/>
</dbReference>
<feature type="compositionally biased region" description="Basic and acidic residues" evidence="3">
    <location>
        <begin position="1212"/>
        <end position="1231"/>
    </location>
</feature>
<feature type="compositionally biased region" description="Polar residues" evidence="3">
    <location>
        <begin position="213"/>
        <end position="225"/>
    </location>
</feature>
<evidence type="ECO:0000313" key="5">
    <source>
        <dbReference type="Proteomes" id="UP000326939"/>
    </source>
</evidence>
<protein>
    <recommendedName>
        <fullName evidence="6">IST1-like protein</fullName>
    </recommendedName>
</protein>
<reference evidence="5" key="1">
    <citation type="journal article" date="2019" name="Gigascience">
        <title>De novo genome assembly of the endangered Acer yangbiense, a plant species with extremely small populations endemic to Yunnan Province, China.</title>
        <authorList>
            <person name="Yang J."/>
            <person name="Wariss H.M."/>
            <person name="Tao L."/>
            <person name="Zhang R."/>
            <person name="Yun Q."/>
            <person name="Hollingsworth P."/>
            <person name="Dao Z."/>
            <person name="Luo G."/>
            <person name="Guo H."/>
            <person name="Ma Y."/>
            <person name="Sun W."/>
        </authorList>
    </citation>
    <scope>NUCLEOTIDE SEQUENCE [LARGE SCALE GENOMIC DNA]</scope>
    <source>
        <strain evidence="5">cv. br00</strain>
    </source>
</reference>
<feature type="compositionally biased region" description="Low complexity" evidence="3">
    <location>
        <begin position="993"/>
        <end position="1012"/>
    </location>
</feature>
<feature type="region of interest" description="Disordered" evidence="3">
    <location>
        <begin position="778"/>
        <end position="1275"/>
    </location>
</feature>
<evidence type="ECO:0000256" key="1">
    <source>
        <dbReference type="ARBA" id="ARBA00005536"/>
    </source>
</evidence>
<feature type="compositionally biased region" description="Polar residues" evidence="3">
    <location>
        <begin position="792"/>
        <end position="817"/>
    </location>
</feature>
<feature type="region of interest" description="Disordered" evidence="3">
    <location>
        <begin position="306"/>
        <end position="350"/>
    </location>
</feature>
<feature type="coiled-coil region" evidence="2">
    <location>
        <begin position="26"/>
        <end position="53"/>
    </location>
</feature>
<comment type="similarity">
    <text evidence="1">Belongs to the IST1 family.</text>
</comment>
<dbReference type="PANTHER" id="PTHR12161">
    <property type="entry name" value="IST1 FAMILY MEMBER"/>
    <property type="match status" value="1"/>
</dbReference>
<feature type="region of interest" description="Disordered" evidence="3">
    <location>
        <begin position="638"/>
        <end position="686"/>
    </location>
</feature>
<feature type="compositionally biased region" description="Low complexity" evidence="3">
    <location>
        <begin position="385"/>
        <end position="402"/>
    </location>
</feature>
<feature type="compositionally biased region" description="Polar residues" evidence="3">
    <location>
        <begin position="639"/>
        <end position="659"/>
    </location>
</feature>
<sequence>MLHRSFKPAKCKTALKLASSRIKLLRNKRAAQVKHLKRELAQLLEAGQDQTARIRVEHVVREEKTMAAYELIEIYCELIVARLPVIESQKNCPIDLKEAVSSVIFASPRCADVPELIDVRKHLTAKYGKEFVSAAVEIRPDCGVSRLLVEKLSAKAPDGPTKIKILTAIAEEHNIKWDPKSFGEKDTKPPEEMLNGPDTFEQASRVHVEPPNVQASQNRVDQGSHNLHDPSQHHVKHDVPANSHGPNLRSSPHSYPDHRPLGNHSGVISGTQNWNMEFKDATAAAQAAAESAERASMAARAAAELSSQGKITRQHSAESQKAFAFASRDAGPQNYTGSKLQGEDVDKDQIRNTVYQGHSGLHREEREGNEEDELAGLTKRFYNLKSPNKPSRPASSKSSNSSVDDQLLIDDLPMSDRHSPKRSSELGESSVKLESRKSEGSFVSKLEDGMTSENVRCFEEARIRKQPSSVSSHSHSQTFSDDYNVFSNANQQRTGEETDKEQRDAKRANSYDNDAMVFDDSASDKEFKFDVEDEHNGQDYDSDFSSEGRKTSSHLFANTDAWGPMENMDEFQGKSSSQILLNSVFVSQDVTADPVPSQPHDLLPMTFDDSDGASSEREMDLDTYEVVGGSSTGIFAHTKSVSTRNSDPMHSGSPHSIRSSLADEENLGSHYKTHSRTSSLDSDDQEVFSKKYQGTGVDVETDNKFAYSNMDTSLASPIPVKFRTSSNDLKDNLQTSGHALVKNVQNYELPITTKNADPIEGSSLETGTGLNLGILTGGRRNRGYTHPPYHRNLSNNSSSSKQAIENIYSSTGRSTSPAKVDIGSGARGQETNNQRLHPKLDLKASSRAPATYYDDNSDEEVPQKHYGRKLVIEGNDRSSTKTSDNHESEFSKQISSSKTHLSSGLSRRTKASPSSKDYSSKASVLSKSSVSADIFVERTSSSSSGSSTADTQSIPQSRNSGYQGSSEQCRSTEEAASKQIQQSKRFSNEESSSRSSDATASQQKPLSLSKSSDYWESSRPSPRSAEQADSKQISESKRSLRKENLKSSDQEKPFSSPPKKVATDSAQSSKTSKRFSNEESSSRSSDAIASQQKPLSVSKSSDYWESSRAPPRSAEQAASKQISESKRSLRQENLKSSDREKPFSSPPKKVATDSAQSSKTSKRFTNEESSSRSSDAIAGQQKPLSVSKSSDYWESSRAPSRSAEQAASKQISESKRSLRQENLKSSDREKPFSSPPKKVATGSAQSSKTSSTHGETPSRENSIKKASHVHPKLPDFDTFEAHLLSLRQNRQ</sequence>
<accession>A0A5N5ME53</accession>
<proteinExistence type="inferred from homology"/>
<dbReference type="EMBL" id="VDCV01000006">
    <property type="protein sequence ID" value="KAB5552573.1"/>
    <property type="molecule type" value="Genomic_DNA"/>
</dbReference>
<evidence type="ECO:0008006" key="6">
    <source>
        <dbReference type="Google" id="ProtNLM"/>
    </source>
</evidence>